<dbReference type="Proteomes" id="UP001595379">
    <property type="component" value="Unassembled WGS sequence"/>
</dbReference>
<gene>
    <name evidence="1" type="ORF">ACFOOR_09060</name>
</gene>
<comment type="caution">
    <text evidence="1">The sequence shown here is derived from an EMBL/GenBank/DDBJ whole genome shotgun (WGS) entry which is preliminary data.</text>
</comment>
<protein>
    <submittedName>
        <fullName evidence="1">Uncharacterized protein</fullName>
    </submittedName>
</protein>
<dbReference type="RefSeq" id="WP_343164567.1">
    <property type="nucleotide sequence ID" value="NZ_JBHRSV010000016.1"/>
</dbReference>
<name>A0ABV6ZXM0_9PROT</name>
<organism evidence="1 2">
    <name type="scientific">Hyphobacterium vulgare</name>
    <dbReference type="NCBI Taxonomy" id="1736751"/>
    <lineage>
        <taxon>Bacteria</taxon>
        <taxon>Pseudomonadati</taxon>
        <taxon>Pseudomonadota</taxon>
        <taxon>Alphaproteobacteria</taxon>
        <taxon>Maricaulales</taxon>
        <taxon>Maricaulaceae</taxon>
        <taxon>Hyphobacterium</taxon>
    </lineage>
</organism>
<dbReference type="EMBL" id="JBHRSV010000016">
    <property type="protein sequence ID" value="MFC2926255.1"/>
    <property type="molecule type" value="Genomic_DNA"/>
</dbReference>
<sequence>MEEKRKRLKWGRWLLLTLAGLYFAPVIPETTPAPRCWAIDSTATCGPEDEIHEWISPSAVVGSMMFNQFVTRARMYGVSYEIYRPDVAEQRVSQARFGLTPASISTFRSAVFERRLQRERAFLRQYAGEYEHASRMFESLTEDERFAWPGEPYTGVDFHFARLNAQLAGDMDRVYALTERGFEYESEESAENRVNWLLQSAGMAREAADFEQADTYIARAEGMASEPHLEAAVLDARANLALARFEDSGDPALAEAALADYEAADAAIGTQSYQENDLRALSHLARCEEASAAIGARLAVLDTEEVDSFCYEPENGITFDIWRVQVRRCRLMLLGNRDGADEACAEIERMAERGCTDTDFGYDFMNMDEPLPQPLACFASGDAPDQGGAANQADRG</sequence>
<proteinExistence type="predicted"/>
<keyword evidence="2" id="KW-1185">Reference proteome</keyword>
<evidence type="ECO:0000313" key="2">
    <source>
        <dbReference type="Proteomes" id="UP001595379"/>
    </source>
</evidence>
<evidence type="ECO:0000313" key="1">
    <source>
        <dbReference type="EMBL" id="MFC2926255.1"/>
    </source>
</evidence>
<reference evidence="2" key="1">
    <citation type="journal article" date="2019" name="Int. J. Syst. Evol. Microbiol.">
        <title>The Global Catalogue of Microorganisms (GCM) 10K type strain sequencing project: providing services to taxonomists for standard genome sequencing and annotation.</title>
        <authorList>
            <consortium name="The Broad Institute Genomics Platform"/>
            <consortium name="The Broad Institute Genome Sequencing Center for Infectious Disease"/>
            <person name="Wu L."/>
            <person name="Ma J."/>
        </authorList>
    </citation>
    <scope>NUCLEOTIDE SEQUENCE [LARGE SCALE GENOMIC DNA]</scope>
    <source>
        <strain evidence="2">KCTC 52487</strain>
    </source>
</reference>
<accession>A0ABV6ZXM0</accession>